<accession>A0A382RH27</accession>
<evidence type="ECO:0000256" key="2">
    <source>
        <dbReference type="ARBA" id="ARBA00022777"/>
    </source>
</evidence>
<evidence type="ECO:0000259" key="3">
    <source>
        <dbReference type="Pfam" id="PF00294"/>
    </source>
</evidence>
<evidence type="ECO:0000313" key="4">
    <source>
        <dbReference type="EMBL" id="SVC96522.1"/>
    </source>
</evidence>
<organism evidence="4">
    <name type="scientific">marine metagenome</name>
    <dbReference type="NCBI Taxonomy" id="408172"/>
    <lineage>
        <taxon>unclassified sequences</taxon>
        <taxon>metagenomes</taxon>
        <taxon>ecological metagenomes</taxon>
    </lineage>
</organism>
<dbReference type="EMBL" id="UINC01121392">
    <property type="protein sequence ID" value="SVC96522.1"/>
    <property type="molecule type" value="Genomic_DNA"/>
</dbReference>
<dbReference type="InterPro" id="IPR011611">
    <property type="entry name" value="PfkB_dom"/>
</dbReference>
<dbReference type="InterPro" id="IPR002173">
    <property type="entry name" value="Carboh/pur_kinase_PfkB_CS"/>
</dbReference>
<keyword evidence="1" id="KW-0808">Transferase</keyword>
<sequence>MKPKILSYGEIIFDLIEGRPFLGGAPLNFAWFVNQLGGQATLFSAVGNDPMGSEAISCIEDYGIDNHINFSNHPTGT</sequence>
<name>A0A382RH27_9ZZZZ</name>
<dbReference type="SUPFAM" id="SSF53613">
    <property type="entry name" value="Ribokinase-like"/>
    <property type="match status" value="1"/>
</dbReference>
<dbReference type="AlphaFoldDB" id="A0A382RH27"/>
<dbReference type="InterPro" id="IPR029056">
    <property type="entry name" value="Ribokinase-like"/>
</dbReference>
<gene>
    <name evidence="4" type="ORF">METZ01_LOCUS349376</name>
</gene>
<evidence type="ECO:0000256" key="1">
    <source>
        <dbReference type="ARBA" id="ARBA00022679"/>
    </source>
</evidence>
<reference evidence="4" key="1">
    <citation type="submission" date="2018-05" db="EMBL/GenBank/DDBJ databases">
        <authorList>
            <person name="Lanie J.A."/>
            <person name="Ng W.-L."/>
            <person name="Kazmierczak K.M."/>
            <person name="Andrzejewski T.M."/>
            <person name="Davidsen T.M."/>
            <person name="Wayne K.J."/>
            <person name="Tettelin H."/>
            <person name="Glass J.I."/>
            <person name="Rusch D."/>
            <person name="Podicherti R."/>
            <person name="Tsui H.-C.T."/>
            <person name="Winkler M.E."/>
        </authorList>
    </citation>
    <scope>NUCLEOTIDE SEQUENCE</scope>
</reference>
<protein>
    <recommendedName>
        <fullName evidence="3">Carbohydrate kinase PfkB domain-containing protein</fullName>
    </recommendedName>
</protein>
<keyword evidence="2" id="KW-0418">Kinase</keyword>
<dbReference type="PROSITE" id="PS00583">
    <property type="entry name" value="PFKB_KINASES_1"/>
    <property type="match status" value="1"/>
</dbReference>
<dbReference type="Gene3D" id="3.40.1190.20">
    <property type="match status" value="1"/>
</dbReference>
<dbReference type="Pfam" id="PF00294">
    <property type="entry name" value="PfkB"/>
    <property type="match status" value="1"/>
</dbReference>
<feature type="non-terminal residue" evidence="4">
    <location>
        <position position="77"/>
    </location>
</feature>
<dbReference type="GO" id="GO:0016301">
    <property type="term" value="F:kinase activity"/>
    <property type="evidence" value="ECO:0007669"/>
    <property type="project" value="UniProtKB-KW"/>
</dbReference>
<feature type="domain" description="Carbohydrate kinase PfkB" evidence="3">
    <location>
        <begin position="21"/>
        <end position="76"/>
    </location>
</feature>
<proteinExistence type="predicted"/>